<organism evidence="1 2">
    <name type="scientific">Puccinia sorghi</name>
    <dbReference type="NCBI Taxonomy" id="27349"/>
    <lineage>
        <taxon>Eukaryota</taxon>
        <taxon>Fungi</taxon>
        <taxon>Dikarya</taxon>
        <taxon>Basidiomycota</taxon>
        <taxon>Pucciniomycotina</taxon>
        <taxon>Pucciniomycetes</taxon>
        <taxon>Pucciniales</taxon>
        <taxon>Pucciniaceae</taxon>
        <taxon>Puccinia</taxon>
    </lineage>
</organism>
<evidence type="ECO:0000313" key="1">
    <source>
        <dbReference type="EMBL" id="KNZ56429.1"/>
    </source>
</evidence>
<accession>A0A0L6V6U3</accession>
<dbReference type="Proteomes" id="UP000037035">
    <property type="component" value="Unassembled WGS sequence"/>
</dbReference>
<name>A0A0L6V6U3_9BASI</name>
<dbReference type="AlphaFoldDB" id="A0A0L6V6U3"/>
<proteinExistence type="predicted"/>
<dbReference type="VEuPathDB" id="FungiDB:VP01_2404g3"/>
<gene>
    <name evidence="1" type="ORF">VP01_2404g3</name>
</gene>
<reference evidence="1 2" key="1">
    <citation type="submission" date="2015-08" db="EMBL/GenBank/DDBJ databases">
        <title>Next Generation Sequencing and Analysis of the Genome of Puccinia sorghi L Schw, the Causal Agent of Maize Common Rust.</title>
        <authorList>
            <person name="Rochi L."/>
            <person name="Burguener G."/>
            <person name="Darino M."/>
            <person name="Turjanski A."/>
            <person name="Kreff E."/>
            <person name="Dieguez M.J."/>
            <person name="Sacco F."/>
        </authorList>
    </citation>
    <scope>NUCLEOTIDE SEQUENCE [LARGE SCALE GENOMIC DNA]</scope>
    <source>
        <strain evidence="1 2">RO10H11247</strain>
    </source>
</reference>
<protein>
    <submittedName>
        <fullName evidence="1">Uncharacterized protein</fullName>
    </submittedName>
</protein>
<keyword evidence="2" id="KW-1185">Reference proteome</keyword>
<dbReference type="EMBL" id="LAVV01007286">
    <property type="protein sequence ID" value="KNZ56429.1"/>
    <property type="molecule type" value="Genomic_DNA"/>
</dbReference>
<sequence>MNCTTSDSMLRPSHCQKAPETRGLESGVYTYNLLNNTPNQSTRSKKSVFIVFNSFSNFHQNFFFDFFQLENFLYNPIVNYSKLKFKVDINMISQFFGCVHDCWKLSPGKLDPVDHISLRTTATTSPIKNPQNILSAKLLIFFMNLACITGYKTFHFSLFNKKETIYSKSSEIWSSEILLAAHFCLSKKHFGANFWSHGISKGESFNLFYLSDIAINQSPTSWKFPDGCFYSIQTLDPLFFDSDDSVYLQDQVLVNKYLPLWSLYRQGVNKGQYLQSFFFHGGGGSTGRELEGGLVLGA</sequence>
<evidence type="ECO:0000313" key="2">
    <source>
        <dbReference type="Proteomes" id="UP000037035"/>
    </source>
</evidence>
<comment type="caution">
    <text evidence="1">The sequence shown here is derived from an EMBL/GenBank/DDBJ whole genome shotgun (WGS) entry which is preliminary data.</text>
</comment>